<dbReference type="Gene3D" id="2.30.110.50">
    <property type="match status" value="1"/>
</dbReference>
<dbReference type="SUPFAM" id="SSF69255">
    <property type="entry name" value="gp5 N-terminal domain-like"/>
    <property type="match status" value="1"/>
</dbReference>
<gene>
    <name evidence="4" type="primary">tssI</name>
    <name evidence="4" type="ORF">F0L16_03430</name>
</gene>
<dbReference type="InterPro" id="IPR050708">
    <property type="entry name" value="T6SS_VgrG/RHS"/>
</dbReference>
<dbReference type="InterPro" id="IPR037026">
    <property type="entry name" value="Vgr_OB-fold_dom_sf"/>
</dbReference>
<dbReference type="Pfam" id="PF04717">
    <property type="entry name" value="Phage_base_V"/>
    <property type="match status" value="1"/>
</dbReference>
<protein>
    <submittedName>
        <fullName evidence="4">Type VI secretion system tip protein VgrG</fullName>
    </submittedName>
</protein>
<dbReference type="Gene3D" id="4.10.220.110">
    <property type="match status" value="1"/>
</dbReference>
<dbReference type="Pfam" id="PF22178">
    <property type="entry name" value="Gp5_trimer_C"/>
    <property type="match status" value="1"/>
</dbReference>
<dbReference type="Gene3D" id="2.40.50.230">
    <property type="entry name" value="Gp5 N-terminal domain"/>
    <property type="match status" value="1"/>
</dbReference>
<dbReference type="RefSeq" id="WP_149616131.1">
    <property type="nucleotide sequence ID" value="NZ_CAWPFF010000081.1"/>
</dbReference>
<evidence type="ECO:0000259" key="3">
    <source>
        <dbReference type="Pfam" id="PF22178"/>
    </source>
</evidence>
<dbReference type="Gene3D" id="3.55.50.10">
    <property type="entry name" value="Baseplate protein-like domains"/>
    <property type="match status" value="1"/>
</dbReference>
<dbReference type="PANTHER" id="PTHR32305">
    <property type="match status" value="1"/>
</dbReference>
<dbReference type="NCBIfam" id="TIGR03361">
    <property type="entry name" value="VI_Rhs_Vgr"/>
    <property type="match status" value="1"/>
</dbReference>
<dbReference type="InterPro" id="IPR054030">
    <property type="entry name" value="Gp5_Vgr_C"/>
</dbReference>
<accession>A0A5B0X6S6</accession>
<evidence type="ECO:0000256" key="1">
    <source>
        <dbReference type="ARBA" id="ARBA00005558"/>
    </source>
</evidence>
<dbReference type="InterPro" id="IPR006533">
    <property type="entry name" value="T6SS_Vgr_RhsGE"/>
</dbReference>
<evidence type="ECO:0000313" key="4">
    <source>
        <dbReference type="EMBL" id="KAA1195090.1"/>
    </source>
</evidence>
<evidence type="ECO:0000313" key="5">
    <source>
        <dbReference type="Proteomes" id="UP000322184"/>
    </source>
</evidence>
<comment type="caution">
    <text evidence="4">The sequence shown here is derived from an EMBL/GenBank/DDBJ whole genome shotgun (WGS) entry which is preliminary data.</text>
</comment>
<organism evidence="4 5">
    <name type="scientific">Photorhabdus heterorhabditis</name>
    <dbReference type="NCBI Taxonomy" id="880156"/>
    <lineage>
        <taxon>Bacteria</taxon>
        <taxon>Pseudomonadati</taxon>
        <taxon>Pseudomonadota</taxon>
        <taxon>Gammaproteobacteria</taxon>
        <taxon>Enterobacterales</taxon>
        <taxon>Morganellaceae</taxon>
        <taxon>Photorhabdus</taxon>
    </lineage>
</organism>
<dbReference type="NCBIfam" id="TIGR01646">
    <property type="entry name" value="vgr_GE"/>
    <property type="match status" value="1"/>
</dbReference>
<dbReference type="InterPro" id="IPR017847">
    <property type="entry name" value="T6SS_RhsGE_Vgr_subset"/>
</dbReference>
<dbReference type="PANTHER" id="PTHR32305:SF11">
    <property type="entry name" value="TYPE VI SECRETION SYSTEM SPIKE PROTEIN VGRG3"/>
    <property type="match status" value="1"/>
</dbReference>
<comment type="similarity">
    <text evidence="1">Belongs to the VgrG protein family.</text>
</comment>
<reference evidence="4 5" key="1">
    <citation type="submission" date="2019-09" db="EMBL/GenBank/DDBJ databases">
        <title>Whole genome sequence of Photorhabdus heterorhabditis strain ETL (Enterobacteriales: Enterobacteriaceae) a bacterial symbiont of Heterorhabditis zealandica strain ETL (Rhabditida: Heterorhabditidae).</title>
        <authorList>
            <person name="Lulamba T.E."/>
            <person name="Serepa-Dlamini M.H."/>
        </authorList>
    </citation>
    <scope>NUCLEOTIDE SEQUENCE [LARGE SCALE GENOMIC DNA]</scope>
    <source>
        <strain evidence="4 5">ETL</strain>
    </source>
</reference>
<dbReference type="Pfam" id="PF05954">
    <property type="entry name" value="Phage_GPD"/>
    <property type="match status" value="1"/>
</dbReference>
<sequence length="656" mass="74047">MADSGLVFTLTVGNLPAQTFAVVEFTLNEALSTPFSLDTTLTSADPDIDFKDVLDNSATLTVYRDGLPEREVTGIITQFEQSTTGRHRSHYSLTLQPALWRAGLRVNSRIFQHQSITDIIDTLLKENGIRDMVYTLGYEHPEREFCVQYDESDLAFLHRLLADEGIFYYFEFNQGKNGQTIFFADSCLALGNRFSVPYNPTPDVQGIQGSIQQFRWREQVGIQGISLRDRTFKNPPWTAEYYFHESKSANQRTDLPSYYHYDFPGRYKDERGERMSRYRLEALRRNDLLGHAQSDCFFLWPGLMFTLAQHPKEKFNVPWQVISIHHHGRQPQADETRSWGTGTTLTNHFTFGDRDRSWRPSPYPKPRIDGLQVATVVGPEGEEIFCDEYGRVRVQFAWDQYGQFNDQSSCWIRVSQAWAGKGWGMMAIPRVGQEVLVDFLHGDPDQPIITGRAYHASNLPPNRLPMTKTQMSIRSKTHKGEGFNELRFEDEKDQEEVFIHAQKNLAIQVRNSRDERINYNRTTSIGHDDELVIANNRKVTVEGQQEHKTTGNYLAQIDGDNALQVKGDVAQKIQGVFSVDANGDLTVQSGSKISLRVGGNFIVIHAGGVDIKGPAINLNSGGSPGDLLQPANPAILQAAASAGSLFVAHCPMKDDQ</sequence>
<dbReference type="Proteomes" id="UP000322184">
    <property type="component" value="Unassembled WGS sequence"/>
</dbReference>
<dbReference type="InterPro" id="IPR006531">
    <property type="entry name" value="Gp5/Vgr_OB"/>
</dbReference>
<dbReference type="AlphaFoldDB" id="A0A5B0X6S6"/>
<feature type="domain" description="Gp5/Type VI secretion system Vgr C-terminal trimerisation" evidence="3">
    <location>
        <begin position="472"/>
        <end position="574"/>
    </location>
</feature>
<dbReference type="SUPFAM" id="SSF69279">
    <property type="entry name" value="Phage tail proteins"/>
    <property type="match status" value="2"/>
</dbReference>
<name>A0A5B0X6S6_9GAMM</name>
<proteinExistence type="inferred from homology"/>
<dbReference type="SUPFAM" id="SSF69349">
    <property type="entry name" value="Phage fibre proteins"/>
    <property type="match status" value="1"/>
</dbReference>
<evidence type="ECO:0000259" key="2">
    <source>
        <dbReference type="Pfam" id="PF04717"/>
    </source>
</evidence>
<dbReference type="EMBL" id="VTUW01000004">
    <property type="protein sequence ID" value="KAA1195090.1"/>
    <property type="molecule type" value="Genomic_DNA"/>
</dbReference>
<feature type="domain" description="Gp5/Type VI secretion system Vgr protein OB-fold" evidence="2">
    <location>
        <begin position="389"/>
        <end position="454"/>
    </location>
</feature>
<dbReference type="STRING" id="880156.AM629_09665"/>